<dbReference type="AlphaFoldDB" id="A0A8K0T3T5"/>
<keyword evidence="1" id="KW-0732">Signal</keyword>
<evidence type="ECO:0000313" key="2">
    <source>
        <dbReference type="EMBL" id="KAH7329663.1"/>
    </source>
</evidence>
<reference evidence="2" key="1">
    <citation type="journal article" date="2021" name="Nat. Commun.">
        <title>Genetic determinants of endophytism in the Arabidopsis root mycobiome.</title>
        <authorList>
            <person name="Mesny F."/>
            <person name="Miyauchi S."/>
            <person name="Thiergart T."/>
            <person name="Pickel B."/>
            <person name="Atanasova L."/>
            <person name="Karlsson M."/>
            <person name="Huettel B."/>
            <person name="Barry K.W."/>
            <person name="Haridas S."/>
            <person name="Chen C."/>
            <person name="Bauer D."/>
            <person name="Andreopoulos W."/>
            <person name="Pangilinan J."/>
            <person name="LaButti K."/>
            <person name="Riley R."/>
            <person name="Lipzen A."/>
            <person name="Clum A."/>
            <person name="Drula E."/>
            <person name="Henrissat B."/>
            <person name="Kohler A."/>
            <person name="Grigoriev I.V."/>
            <person name="Martin F.M."/>
            <person name="Hacquard S."/>
        </authorList>
    </citation>
    <scope>NUCLEOTIDE SEQUENCE</scope>
    <source>
        <strain evidence="2">MPI-CAGE-CH-0235</strain>
    </source>
</reference>
<keyword evidence="3" id="KW-1185">Reference proteome</keyword>
<organism evidence="2 3">
    <name type="scientific">Stachybotrys elegans</name>
    <dbReference type="NCBI Taxonomy" id="80388"/>
    <lineage>
        <taxon>Eukaryota</taxon>
        <taxon>Fungi</taxon>
        <taxon>Dikarya</taxon>
        <taxon>Ascomycota</taxon>
        <taxon>Pezizomycotina</taxon>
        <taxon>Sordariomycetes</taxon>
        <taxon>Hypocreomycetidae</taxon>
        <taxon>Hypocreales</taxon>
        <taxon>Stachybotryaceae</taxon>
        <taxon>Stachybotrys</taxon>
    </lineage>
</organism>
<protein>
    <recommendedName>
        <fullName evidence="4">Ecp2 effector protein domain-containing protein</fullName>
    </recommendedName>
</protein>
<comment type="caution">
    <text evidence="2">The sequence shown here is derived from an EMBL/GenBank/DDBJ whole genome shotgun (WGS) entry which is preliminary data.</text>
</comment>
<feature type="chain" id="PRO_5035421980" description="Ecp2 effector protein domain-containing protein" evidence="1">
    <location>
        <begin position="19"/>
        <end position="210"/>
    </location>
</feature>
<gene>
    <name evidence="2" type="ORF">B0I35DRAFT_474237</name>
</gene>
<dbReference type="OrthoDB" id="3440316at2759"/>
<evidence type="ECO:0000256" key="1">
    <source>
        <dbReference type="SAM" id="SignalP"/>
    </source>
</evidence>
<accession>A0A8K0T3T5</accession>
<name>A0A8K0T3T5_9HYPO</name>
<sequence length="210" mass="22225">MIFSRFFTVTALASATLASPVQTADLEERQSTGIGAGIALIFAHMINDAWTGATPACSYSFSEGDYWHATWKNEITGLYTQACWQNETDTTPWDQGAVDAAKCLTHLHSVQANTCISVSGSTCDNGYIEGGGRLQNLQTAIWTGGDDPVSQLTPEESITIQAGIEGLNGAMVSGLAGKGPIFLAVTDETGEMATSYAAKLKARFIGEPEC</sequence>
<proteinExistence type="predicted"/>
<dbReference type="Proteomes" id="UP000813444">
    <property type="component" value="Unassembled WGS sequence"/>
</dbReference>
<dbReference type="EMBL" id="JAGPNK010000001">
    <property type="protein sequence ID" value="KAH7329663.1"/>
    <property type="molecule type" value="Genomic_DNA"/>
</dbReference>
<evidence type="ECO:0000313" key="3">
    <source>
        <dbReference type="Proteomes" id="UP000813444"/>
    </source>
</evidence>
<evidence type="ECO:0008006" key="4">
    <source>
        <dbReference type="Google" id="ProtNLM"/>
    </source>
</evidence>
<feature type="signal peptide" evidence="1">
    <location>
        <begin position="1"/>
        <end position="18"/>
    </location>
</feature>